<accession>A0ABY4KZ97</accession>
<reference evidence="3 4" key="1">
    <citation type="submission" date="2020-04" db="EMBL/GenBank/DDBJ databases">
        <title>Thermobifida alba genome sequencing and assembly.</title>
        <authorList>
            <person name="Luzics S."/>
            <person name="Horvath B."/>
            <person name="Nagy I."/>
            <person name="Toth A."/>
            <person name="Nagy I."/>
            <person name="Kukolya J."/>
        </authorList>
    </citation>
    <scope>NUCLEOTIDE SEQUENCE [LARGE SCALE GENOMIC DNA]</scope>
    <source>
        <strain evidence="3 4">DSM 43795</strain>
    </source>
</reference>
<dbReference type="PANTHER" id="PTHR30290">
    <property type="entry name" value="PERIPLASMIC BINDING COMPONENT OF ABC TRANSPORTER"/>
    <property type="match status" value="1"/>
</dbReference>
<dbReference type="PROSITE" id="PS51257">
    <property type="entry name" value="PROKAR_LIPOPROTEIN"/>
    <property type="match status" value="1"/>
</dbReference>
<name>A0ABY4KZ97_THEAE</name>
<proteinExistence type="predicted"/>
<evidence type="ECO:0000313" key="3">
    <source>
        <dbReference type="EMBL" id="UPT20764.1"/>
    </source>
</evidence>
<organism evidence="3 4">
    <name type="scientific">Thermobifida alba</name>
    <name type="common">Thermomonospora alba</name>
    <dbReference type="NCBI Taxonomy" id="53522"/>
    <lineage>
        <taxon>Bacteria</taxon>
        <taxon>Bacillati</taxon>
        <taxon>Actinomycetota</taxon>
        <taxon>Actinomycetes</taxon>
        <taxon>Streptosporangiales</taxon>
        <taxon>Nocardiopsidaceae</taxon>
        <taxon>Thermobifida</taxon>
    </lineage>
</organism>
<protein>
    <submittedName>
        <fullName evidence="3">ABC transporter family substrate-binding protein</fullName>
    </submittedName>
</protein>
<dbReference type="SUPFAM" id="SSF53850">
    <property type="entry name" value="Periplasmic binding protein-like II"/>
    <property type="match status" value="1"/>
</dbReference>
<keyword evidence="1" id="KW-0732">Signal</keyword>
<evidence type="ECO:0000256" key="1">
    <source>
        <dbReference type="SAM" id="SignalP"/>
    </source>
</evidence>
<dbReference type="Proteomes" id="UP000832041">
    <property type="component" value="Chromosome"/>
</dbReference>
<evidence type="ECO:0000259" key="2">
    <source>
        <dbReference type="Pfam" id="PF00496"/>
    </source>
</evidence>
<dbReference type="CDD" id="cd08501">
    <property type="entry name" value="PBP2_Lpqw"/>
    <property type="match status" value="1"/>
</dbReference>
<dbReference type="EMBL" id="CP051627">
    <property type="protein sequence ID" value="UPT20764.1"/>
    <property type="molecule type" value="Genomic_DNA"/>
</dbReference>
<feature type="signal peptide" evidence="1">
    <location>
        <begin position="1"/>
        <end position="25"/>
    </location>
</feature>
<dbReference type="Pfam" id="PF00496">
    <property type="entry name" value="SBP_bac_5"/>
    <property type="match status" value="1"/>
</dbReference>
<feature type="chain" id="PRO_5045228382" evidence="1">
    <location>
        <begin position="26"/>
        <end position="586"/>
    </location>
</feature>
<dbReference type="Gene3D" id="3.10.105.10">
    <property type="entry name" value="Dipeptide-binding Protein, Domain 3"/>
    <property type="match status" value="1"/>
</dbReference>
<dbReference type="RefSeq" id="WP_248593050.1">
    <property type="nucleotide sequence ID" value="NZ_BAABEB010000012.1"/>
</dbReference>
<dbReference type="InterPro" id="IPR000914">
    <property type="entry name" value="SBP_5_dom"/>
</dbReference>
<dbReference type="Gene3D" id="3.40.190.10">
    <property type="entry name" value="Periplasmic binding protein-like II"/>
    <property type="match status" value="1"/>
</dbReference>
<sequence>MRHTNRSTVFAASLTAAFLVLTACAPQEGGGGGADGLADCAEHPNTCNSGERADGGDITWIVDSLPGAWATLSPEGGSVYTLQMLHGILPNTGRWEPDGATFSTNTDLLAEEPQVVNEDPFTYQLTIRPEAVWDDGTPITAADFEITWKLSTTEEAGHCKGCRPRADNYDRIASVEGSDDGSTVTVTLADGAADPEWRDRFSADDIAGGLYPAHVAEEQGFDITTPEGVGEYFEWLHTTMPTFSGGPYRLVEGDLENQVIKEPNPAWYGEVQPTLDTVVIRFLTDEGTWISALDNGEAHGTSPVAFGQDTVEQARQRPNLNVSITAGPSWEHVDLNLDNEWLKDVELRRAIFTAIDVDDIMQRTIAQLYPEAERRTNHVFPNTSPYHTDVITDTGQGSGDTEAARQILLDAGYTYEGDTLTLDGEEVGPFRLRSTSNTVRDTSTELIQSYLAEIGITATIEPTDDLGATLAGQDYDIMQYGWSSTPAFATAPNQYWSSSSDSNFGGYRNEKVDKLTDLARNASSLDEAAEHANEAARIVAQDAYVLPLFAMPVYILVTDDYVNVRDNPSSSLRGLYQHHEWGLAAQ</sequence>
<dbReference type="InterPro" id="IPR039424">
    <property type="entry name" value="SBP_5"/>
</dbReference>
<dbReference type="PANTHER" id="PTHR30290:SF65">
    <property type="entry name" value="MONOACYL PHOSPHATIDYLINOSITOL TETRAMANNOSIDE-BINDING PROTEIN LPQW-RELATED"/>
    <property type="match status" value="1"/>
</dbReference>
<evidence type="ECO:0000313" key="4">
    <source>
        <dbReference type="Proteomes" id="UP000832041"/>
    </source>
</evidence>
<gene>
    <name evidence="3" type="ORF">FOF52_07155</name>
</gene>
<feature type="domain" description="Solute-binding protein family 5" evidence="2">
    <location>
        <begin position="108"/>
        <end position="503"/>
    </location>
</feature>
<keyword evidence="4" id="KW-1185">Reference proteome</keyword>